<proteinExistence type="predicted"/>
<feature type="region of interest" description="Disordered" evidence="1">
    <location>
        <begin position="319"/>
        <end position="346"/>
    </location>
</feature>
<dbReference type="AlphaFoldDB" id="A0A0G4I2Z6"/>
<sequence>MFVRRFIAQPSIIYMYDYAACGVEGHRAGYAFVLGKEKIINELGWVSGINAVEAASKNITEPNDRRQFRPFLNTDGLGVVCGSTGRFLKTSFIVELKTPPAERQNTRIFGMSRTAACTTISEEYPECIVLMVSKDSQREVQEFRAGVSRIRKRRGLEEDEEARLRRQIEELAGIKQVEMERLERERRRREDELNAEISEKQSRLNALLGWMPSDCVEDLVRELEELRAQNAAYERQIEESRVDAEELESMKEKQEENERKMKRLKDQFPEAHKIFEARRSSSQLDVTGDARDGTEVEEVPSDEQSGDNLAVQMKNSIDDSQAVPGHPADPSLPLSVPPPGSSPELHEAAEPVQLPFVVLYPSPLRLDINFERGEVDVPQMSLQHVKTVYCLVTVPQVCLFVERRTRLRPVIQYETATLDQVRQSNPKTLTPDPPERHPSTDLAGWASKIKTDWEDEIGKTERIRREIVEKKREVDSLIRKRDELWESLGIQPGSVTRNHKKKVESMLHENAVPIPTPVAQYVVEETIREEPVTLLMDAESGNVQELLVQDFPEAIDNCLKDLQSISETVKSLVQLHKERSQQPADSAERQDEEKLVSLSGEAWWLSLEVQQLERHLMFRPLRSGVTGTNFPSAAAQTGL</sequence>
<accession>A0A0G4I2Z6</accession>
<evidence type="ECO:0000313" key="2">
    <source>
        <dbReference type="EMBL" id="CEM51308.1"/>
    </source>
</evidence>
<evidence type="ECO:0000256" key="1">
    <source>
        <dbReference type="SAM" id="MobiDB-lite"/>
    </source>
</evidence>
<feature type="region of interest" description="Disordered" evidence="1">
    <location>
        <begin position="241"/>
        <end position="263"/>
    </location>
</feature>
<feature type="region of interest" description="Disordered" evidence="1">
    <location>
        <begin position="422"/>
        <end position="442"/>
    </location>
</feature>
<reference evidence="2" key="1">
    <citation type="submission" date="2014-11" db="EMBL/GenBank/DDBJ databases">
        <authorList>
            <person name="Otto D Thomas"/>
            <person name="Naeem Raeece"/>
        </authorList>
    </citation>
    <scope>NUCLEOTIDE SEQUENCE</scope>
</reference>
<dbReference type="EMBL" id="CDMZ01004910">
    <property type="protein sequence ID" value="CEM51308.1"/>
    <property type="molecule type" value="Genomic_DNA"/>
</dbReference>
<protein>
    <submittedName>
        <fullName evidence="2">Uncharacterized protein</fullName>
    </submittedName>
</protein>
<name>A0A0G4I2Z6_9ALVE</name>
<feature type="region of interest" description="Disordered" evidence="1">
    <location>
        <begin position="275"/>
        <end position="306"/>
    </location>
</feature>
<gene>
    <name evidence="2" type="ORF">Cvel_10539</name>
</gene>
<organism evidence="2">
    <name type="scientific">Chromera velia CCMP2878</name>
    <dbReference type="NCBI Taxonomy" id="1169474"/>
    <lineage>
        <taxon>Eukaryota</taxon>
        <taxon>Sar</taxon>
        <taxon>Alveolata</taxon>
        <taxon>Colpodellida</taxon>
        <taxon>Chromeraceae</taxon>
        <taxon>Chromera</taxon>
    </lineage>
</organism>
<dbReference type="VEuPathDB" id="CryptoDB:Cvel_10539"/>
<feature type="compositionally biased region" description="Acidic residues" evidence="1">
    <location>
        <begin position="295"/>
        <end position="305"/>
    </location>
</feature>